<organism evidence="4 5">
    <name type="scientific">Anaerobacillus arseniciselenatis</name>
    <dbReference type="NCBI Taxonomy" id="85682"/>
    <lineage>
        <taxon>Bacteria</taxon>
        <taxon>Bacillati</taxon>
        <taxon>Bacillota</taxon>
        <taxon>Bacilli</taxon>
        <taxon>Bacillales</taxon>
        <taxon>Bacillaceae</taxon>
        <taxon>Anaerobacillus</taxon>
    </lineage>
</organism>
<keyword evidence="5" id="KW-1185">Reference proteome</keyword>
<sequence length="147" mass="15856">MQHSINEIMTKNVVSISPEQSIQEAANLMKQHNIGALPVVDNGQLQGIVTDRDITIRSTADGEATNTPVSECMTNNITAATSNMDVHEAADLMAKQQIRRLPVVDNNQLVGMVAIGDLAEQNIYEDEAGEALSSISTPSEPDQLNNK</sequence>
<feature type="domain" description="CBS" evidence="3">
    <location>
        <begin position="9"/>
        <end position="65"/>
    </location>
</feature>
<keyword evidence="1 2" id="KW-0129">CBS domain</keyword>
<protein>
    <submittedName>
        <fullName evidence="4">CBS domain-containing protein</fullName>
    </submittedName>
</protein>
<proteinExistence type="predicted"/>
<reference evidence="4 5" key="1">
    <citation type="submission" date="2016-10" db="EMBL/GenBank/DDBJ databases">
        <title>Draft genome sequences of four alkaliphilic bacteria belonging to the Anaerobacillus genus.</title>
        <authorList>
            <person name="Bassil N.M."/>
            <person name="Lloyd J.R."/>
        </authorList>
    </citation>
    <scope>NUCLEOTIDE SEQUENCE [LARGE SCALE GENOMIC DNA]</scope>
    <source>
        <strain evidence="4 5">DSM 15340</strain>
    </source>
</reference>
<dbReference type="SMART" id="SM00116">
    <property type="entry name" value="CBS"/>
    <property type="match status" value="2"/>
</dbReference>
<dbReference type="EMBL" id="MLQQ01000021">
    <property type="protein sequence ID" value="OIJ12265.1"/>
    <property type="molecule type" value="Genomic_DNA"/>
</dbReference>
<dbReference type="RefSeq" id="WP_071313343.1">
    <property type="nucleotide sequence ID" value="NZ_MLQQ01000021.1"/>
</dbReference>
<feature type="domain" description="CBS" evidence="3">
    <location>
        <begin position="73"/>
        <end position="128"/>
    </location>
</feature>
<dbReference type="PROSITE" id="PS51371">
    <property type="entry name" value="CBS"/>
    <property type="match status" value="2"/>
</dbReference>
<dbReference type="AlphaFoldDB" id="A0A1S2LLE6"/>
<evidence type="ECO:0000259" key="3">
    <source>
        <dbReference type="PROSITE" id="PS51371"/>
    </source>
</evidence>
<dbReference type="Proteomes" id="UP000180098">
    <property type="component" value="Unassembled WGS sequence"/>
</dbReference>
<dbReference type="SUPFAM" id="SSF54631">
    <property type="entry name" value="CBS-domain pair"/>
    <property type="match status" value="1"/>
</dbReference>
<gene>
    <name evidence="4" type="ORF">BKP35_10690</name>
</gene>
<dbReference type="InterPro" id="IPR046342">
    <property type="entry name" value="CBS_dom_sf"/>
</dbReference>
<name>A0A1S2LLE6_9BACI</name>
<accession>A0A1S2LLE6</accession>
<evidence type="ECO:0000256" key="2">
    <source>
        <dbReference type="PROSITE-ProRule" id="PRU00703"/>
    </source>
</evidence>
<evidence type="ECO:0000313" key="5">
    <source>
        <dbReference type="Proteomes" id="UP000180098"/>
    </source>
</evidence>
<dbReference type="InterPro" id="IPR000644">
    <property type="entry name" value="CBS_dom"/>
</dbReference>
<dbReference type="Pfam" id="PF00571">
    <property type="entry name" value="CBS"/>
    <property type="match status" value="2"/>
</dbReference>
<comment type="caution">
    <text evidence="4">The sequence shown here is derived from an EMBL/GenBank/DDBJ whole genome shotgun (WGS) entry which is preliminary data.</text>
</comment>
<dbReference type="CDD" id="cd04622">
    <property type="entry name" value="CBS_pair_HRP1_like"/>
    <property type="match status" value="1"/>
</dbReference>
<dbReference type="PANTHER" id="PTHR43080">
    <property type="entry name" value="CBS DOMAIN-CONTAINING PROTEIN CBSX3, MITOCHONDRIAL"/>
    <property type="match status" value="1"/>
</dbReference>
<dbReference type="PANTHER" id="PTHR43080:SF2">
    <property type="entry name" value="CBS DOMAIN-CONTAINING PROTEIN"/>
    <property type="match status" value="1"/>
</dbReference>
<dbReference type="InterPro" id="IPR051257">
    <property type="entry name" value="Diverse_CBS-Domain"/>
</dbReference>
<dbReference type="Gene3D" id="3.10.580.10">
    <property type="entry name" value="CBS-domain"/>
    <property type="match status" value="1"/>
</dbReference>
<dbReference type="OrthoDB" id="9802114at2"/>
<evidence type="ECO:0000256" key="1">
    <source>
        <dbReference type="ARBA" id="ARBA00023122"/>
    </source>
</evidence>
<evidence type="ECO:0000313" key="4">
    <source>
        <dbReference type="EMBL" id="OIJ12265.1"/>
    </source>
</evidence>